<protein>
    <recommendedName>
        <fullName evidence="4">HIT domain-containing protein</fullName>
    </recommendedName>
</protein>
<proteinExistence type="predicted"/>
<dbReference type="AlphaFoldDB" id="A0A9W6Q6L0"/>
<accession>A0A9W6Q6L0</accession>
<gene>
    <name evidence="2" type="ORF">Kpho02_16520</name>
</gene>
<organism evidence="2 3">
    <name type="scientific">Kitasatospora phosalacinea</name>
    <dbReference type="NCBI Taxonomy" id="2065"/>
    <lineage>
        <taxon>Bacteria</taxon>
        <taxon>Bacillati</taxon>
        <taxon>Actinomycetota</taxon>
        <taxon>Actinomycetes</taxon>
        <taxon>Kitasatosporales</taxon>
        <taxon>Streptomycetaceae</taxon>
        <taxon>Kitasatospora</taxon>
    </lineage>
</organism>
<dbReference type="InterPro" id="IPR036265">
    <property type="entry name" value="HIT-like_sf"/>
</dbReference>
<comment type="caution">
    <text evidence="2">The sequence shown here is derived from an EMBL/GenBank/DDBJ whole genome shotgun (WGS) entry which is preliminary data.</text>
</comment>
<evidence type="ECO:0000313" key="3">
    <source>
        <dbReference type="Proteomes" id="UP001165041"/>
    </source>
</evidence>
<evidence type="ECO:0008006" key="4">
    <source>
        <dbReference type="Google" id="ProtNLM"/>
    </source>
</evidence>
<sequence>MRVGDGRDGDGRVGDGRVGGLAAVGRGFRPECREPFRGRVLAIRRPAPRDSGPSVRRTGSGAAAAVIEPAIGAPAAAASLPIMAMTPDEFYDHARAAADGELRLPLARMTGWEISPFEPEGLRVSPLRPPVLPEPPRHGEDPADCGMCRDRDEGLWFTDHWRLGQVTGVGVPLALMLYPRDHYDLAELPDELAAEMGVLTTHVVRQVQALPHVSRAHVYRLGDGAAHLHLWFYARPAGQGQLLGSWLPVWDDLLPEYPAEVARADAEAVADALVASYGGRRTAAA</sequence>
<name>A0A9W6Q6L0_9ACTN</name>
<evidence type="ECO:0000256" key="1">
    <source>
        <dbReference type="SAM" id="MobiDB-lite"/>
    </source>
</evidence>
<dbReference type="Gene3D" id="3.30.428.10">
    <property type="entry name" value="HIT-like"/>
    <property type="match status" value="1"/>
</dbReference>
<feature type="region of interest" description="Disordered" evidence="1">
    <location>
        <begin position="125"/>
        <end position="144"/>
    </location>
</feature>
<dbReference type="SUPFAM" id="SSF54197">
    <property type="entry name" value="HIT-like"/>
    <property type="match status" value="1"/>
</dbReference>
<evidence type="ECO:0000313" key="2">
    <source>
        <dbReference type="EMBL" id="GLW69353.1"/>
    </source>
</evidence>
<reference evidence="2" key="1">
    <citation type="submission" date="2023-02" db="EMBL/GenBank/DDBJ databases">
        <title>Kitasatospora phosalacinea NBRC 14627.</title>
        <authorList>
            <person name="Ichikawa N."/>
            <person name="Sato H."/>
            <person name="Tonouchi N."/>
        </authorList>
    </citation>
    <scope>NUCLEOTIDE SEQUENCE</scope>
    <source>
        <strain evidence="2">NBRC 14627</strain>
    </source>
</reference>
<dbReference type="Proteomes" id="UP001165041">
    <property type="component" value="Unassembled WGS sequence"/>
</dbReference>
<dbReference type="EMBL" id="BSSA01000004">
    <property type="protein sequence ID" value="GLW69353.1"/>
    <property type="molecule type" value="Genomic_DNA"/>
</dbReference>
<feature type="compositionally biased region" description="Basic and acidic residues" evidence="1">
    <location>
        <begin position="135"/>
        <end position="144"/>
    </location>
</feature>